<reference evidence="3" key="1">
    <citation type="submission" date="2020-09" db="EMBL/GenBank/DDBJ databases">
        <authorList>
            <person name="Yoon J.-W."/>
        </authorList>
    </citation>
    <scope>NUCLEOTIDE SEQUENCE</scope>
    <source>
        <strain evidence="3">KMU-158</strain>
    </source>
</reference>
<name>A0A927GWK6_9GAMM</name>
<dbReference type="EMBL" id="JACXLD010000007">
    <property type="protein sequence ID" value="MBD2859846.1"/>
    <property type="molecule type" value="Genomic_DNA"/>
</dbReference>
<proteinExistence type="predicted"/>
<protein>
    <recommendedName>
        <fullName evidence="2">Kazal-like domain-containing protein</fullName>
    </recommendedName>
</protein>
<accession>A0A927GWK6</accession>
<keyword evidence="4" id="KW-1185">Reference proteome</keyword>
<dbReference type="Gene3D" id="3.30.60.30">
    <property type="match status" value="1"/>
</dbReference>
<feature type="domain" description="Kazal-like" evidence="2">
    <location>
        <begin position="43"/>
        <end position="109"/>
    </location>
</feature>
<keyword evidence="1" id="KW-0732">Signal</keyword>
<evidence type="ECO:0000313" key="4">
    <source>
        <dbReference type="Proteomes" id="UP000610558"/>
    </source>
</evidence>
<evidence type="ECO:0000313" key="3">
    <source>
        <dbReference type="EMBL" id="MBD2859846.1"/>
    </source>
</evidence>
<dbReference type="AlphaFoldDB" id="A0A927GWK6"/>
<feature type="signal peptide" evidence="1">
    <location>
        <begin position="1"/>
        <end position="28"/>
    </location>
</feature>
<gene>
    <name evidence="3" type="ORF">IB286_12605</name>
</gene>
<sequence length="112" mass="12330">MPYFTNYAKSFRTLLACFCTALLLQACATPTEREQEKDTATENVGFVSCESPRPQICTREYRPVCGHVDTGTRCITAPCDSARHQTYGNGCSACADDKVIGYEFGTCESYGK</sequence>
<feature type="chain" id="PRO_5037450370" description="Kazal-like domain-containing protein" evidence="1">
    <location>
        <begin position="29"/>
        <end position="112"/>
    </location>
</feature>
<dbReference type="RefSeq" id="WP_190766091.1">
    <property type="nucleotide sequence ID" value="NZ_JACXLD010000007.1"/>
</dbReference>
<comment type="caution">
    <text evidence="3">The sequence shown here is derived from an EMBL/GenBank/DDBJ whole genome shotgun (WGS) entry which is preliminary data.</text>
</comment>
<evidence type="ECO:0000256" key="1">
    <source>
        <dbReference type="SAM" id="SignalP"/>
    </source>
</evidence>
<evidence type="ECO:0000259" key="2">
    <source>
        <dbReference type="PROSITE" id="PS51465"/>
    </source>
</evidence>
<dbReference type="PROSITE" id="PS51465">
    <property type="entry name" value="KAZAL_2"/>
    <property type="match status" value="1"/>
</dbReference>
<dbReference type="InterPro" id="IPR002350">
    <property type="entry name" value="Kazal_dom"/>
</dbReference>
<organism evidence="3 4">
    <name type="scientific">Spongiibacter pelagi</name>
    <dbReference type="NCBI Taxonomy" id="2760804"/>
    <lineage>
        <taxon>Bacteria</taxon>
        <taxon>Pseudomonadati</taxon>
        <taxon>Pseudomonadota</taxon>
        <taxon>Gammaproteobacteria</taxon>
        <taxon>Cellvibrionales</taxon>
        <taxon>Spongiibacteraceae</taxon>
        <taxon>Spongiibacter</taxon>
    </lineage>
</organism>
<dbReference type="Proteomes" id="UP000610558">
    <property type="component" value="Unassembled WGS sequence"/>
</dbReference>